<feature type="domain" description="SPOR" evidence="3">
    <location>
        <begin position="270"/>
        <end position="356"/>
    </location>
</feature>
<dbReference type="Proteomes" id="UP000818603">
    <property type="component" value="Unassembled WGS sequence"/>
</dbReference>
<dbReference type="InterPro" id="IPR036680">
    <property type="entry name" value="SPOR-like_sf"/>
</dbReference>
<feature type="compositionally biased region" description="Low complexity" evidence="1">
    <location>
        <begin position="90"/>
        <end position="107"/>
    </location>
</feature>
<feature type="region of interest" description="Disordered" evidence="1">
    <location>
        <begin position="71"/>
        <end position="123"/>
    </location>
</feature>
<evidence type="ECO:0000256" key="2">
    <source>
        <dbReference type="SAM" id="SignalP"/>
    </source>
</evidence>
<feature type="region of interest" description="Disordered" evidence="1">
    <location>
        <begin position="155"/>
        <end position="265"/>
    </location>
</feature>
<evidence type="ECO:0000259" key="3">
    <source>
        <dbReference type="PROSITE" id="PS51724"/>
    </source>
</evidence>
<accession>A0ABX0HGW2</accession>
<dbReference type="EMBL" id="VCJR02000001">
    <property type="protein sequence ID" value="NHK27289.1"/>
    <property type="molecule type" value="Genomic_DNA"/>
</dbReference>
<comment type="caution">
    <text evidence="4">The sequence shown here is derived from an EMBL/GenBank/DDBJ whole genome shotgun (WGS) entry which is preliminary data.</text>
</comment>
<evidence type="ECO:0000256" key="1">
    <source>
        <dbReference type="SAM" id="MobiDB-lite"/>
    </source>
</evidence>
<dbReference type="PROSITE" id="PS51257">
    <property type="entry name" value="PROKAR_LIPOPROTEIN"/>
    <property type="match status" value="1"/>
</dbReference>
<feature type="compositionally biased region" description="Low complexity" evidence="1">
    <location>
        <begin position="162"/>
        <end position="179"/>
    </location>
</feature>
<name>A0ABX0HGW2_9PROT</name>
<feature type="signal peptide" evidence="2">
    <location>
        <begin position="1"/>
        <end position="31"/>
    </location>
</feature>
<keyword evidence="5" id="KW-1185">Reference proteome</keyword>
<reference evidence="4 5" key="1">
    <citation type="submission" date="2020-02" db="EMBL/GenBank/DDBJ databases">
        <title>Genome sequence of Parvularcula flava strain NH6-79.</title>
        <authorList>
            <person name="Abdul Karim M.H."/>
            <person name="Lam M.Q."/>
            <person name="Chen S.J."/>
            <person name="Yahya A."/>
            <person name="Shahir S."/>
            <person name="Shamsir M.S."/>
            <person name="Chong C.S."/>
        </authorList>
    </citation>
    <scope>NUCLEOTIDE SEQUENCE [LARGE SCALE GENOMIC DNA]</scope>
    <source>
        <strain evidence="4 5">NH6-79</strain>
    </source>
</reference>
<organism evidence="4 5">
    <name type="scientific">Aquisalinus luteolus</name>
    <dbReference type="NCBI Taxonomy" id="1566827"/>
    <lineage>
        <taxon>Bacteria</taxon>
        <taxon>Pseudomonadati</taxon>
        <taxon>Pseudomonadota</taxon>
        <taxon>Alphaproteobacteria</taxon>
        <taxon>Parvularculales</taxon>
        <taxon>Parvularculaceae</taxon>
        <taxon>Aquisalinus</taxon>
    </lineage>
</organism>
<evidence type="ECO:0000313" key="5">
    <source>
        <dbReference type="Proteomes" id="UP000818603"/>
    </source>
</evidence>
<gene>
    <name evidence="4" type="ORF">FF098_005175</name>
</gene>
<dbReference type="PROSITE" id="PS51724">
    <property type="entry name" value="SPOR"/>
    <property type="match status" value="1"/>
</dbReference>
<evidence type="ECO:0000313" key="4">
    <source>
        <dbReference type="EMBL" id="NHK27289.1"/>
    </source>
</evidence>
<protein>
    <recommendedName>
        <fullName evidence="3">SPOR domain-containing protein</fullName>
    </recommendedName>
</protein>
<sequence length="360" mass="37539">MKMNRYPTPISRRAMRGAGMAALIASGLALTGCESFSDDLPAAPTDPVSISATSPSMQGTARSTELYTTQGQYAGTPPRGTAPAQGTMPQGTATAQGSSSQGSSSQGVPAAPYTSTPRYDSQYPDYWESVQEGSASGGDLARAQRDGLVVTDGAAMPSRPRQQQGQSQGQQQVQGYGSQHYAGTTYTDPAGLAPPPVQQAPQRATASQPAYASDEIPEAPVSTPAYGGRSAVPQRGSDGLPVYGETQEDTLPPRSAPPVPQSVSPQAVMPAPGGRYGLHLASYRVIDNAYSGWDILLGRHTDELGILEPRIAAEDIPGLGLHYRLKAGPLATREEAISLCERIKAGGDYCAVMAFDGEPL</sequence>
<proteinExistence type="predicted"/>
<dbReference type="SUPFAM" id="SSF110997">
    <property type="entry name" value="Sporulation related repeat"/>
    <property type="match status" value="1"/>
</dbReference>
<feature type="chain" id="PRO_5045381726" description="SPOR domain-containing protein" evidence="2">
    <location>
        <begin position="32"/>
        <end position="360"/>
    </location>
</feature>
<dbReference type="InterPro" id="IPR007730">
    <property type="entry name" value="SPOR-like_dom"/>
</dbReference>
<keyword evidence="2" id="KW-0732">Signal</keyword>
<dbReference type="RefSeq" id="WP_155138117.1">
    <property type="nucleotide sequence ID" value="NZ_BMGZ01000001.1"/>
</dbReference>